<proteinExistence type="inferred from homology"/>
<dbReference type="GO" id="GO:0005524">
    <property type="term" value="F:ATP binding"/>
    <property type="evidence" value="ECO:0007669"/>
    <property type="project" value="UniProtKB-KW"/>
</dbReference>
<dbReference type="Pfam" id="PF00012">
    <property type="entry name" value="HSP70"/>
    <property type="match status" value="1"/>
</dbReference>
<evidence type="ECO:0000313" key="7">
    <source>
        <dbReference type="Proteomes" id="UP000276133"/>
    </source>
</evidence>
<dbReference type="SUPFAM" id="SSF100920">
    <property type="entry name" value="Heat shock protein 70kD (HSP70), peptide-binding domain"/>
    <property type="match status" value="1"/>
</dbReference>
<keyword evidence="7" id="KW-1185">Reference proteome</keyword>
<dbReference type="Gene3D" id="3.30.420.40">
    <property type="match status" value="1"/>
</dbReference>
<dbReference type="AlphaFoldDB" id="A0A3M7P433"/>
<evidence type="ECO:0000256" key="1">
    <source>
        <dbReference type="ARBA" id="ARBA00007381"/>
    </source>
</evidence>
<dbReference type="STRING" id="10195.A0A3M7P433"/>
<sequence length="770" mass="88887">MTEVIPVNSFQKSKSSPDLYEERTSSIRTAQSPRKNFKVKFDSSIFLDDLFKKAFRLSQSTSRTKKCKIKYSDEYRYGIGIDIVSYGAFSAKMACVSINKDGSFHSIQMVEDHIGSLRCSENSKISQNEKEFAEQFQLMMSKVFQLFGKRWYEMTDSDLRLPNTAVFKIVEQDQMPSVWFDEARKYSINKILVKFFLGMFECIGIDLENMSCKWTERITRLCVALPSDFHSYQRLCLKNCFEQIGLREKFLLVNKSTSLALPFMAKKLNDSSRKFIIDFGSVIQKNFSRRTFNTGRDKSNQWFLLLISKKVHGIHSQTSNIPKLCFFWNFNQSSEFKEHDNLNDETIFFIKLTINSLNARGLLGYMNSSIIECIDKKNLNVVDQTADRTISSRKFFEKCFKVLKHQAKSQNIQLNKTLTRYHLYKQMNTERITTARAENWTIKTQGKEFILNMKKLGIELLATSVIDKLKKTGIIDQNFRINDQISEILVCSDAVLYEHLEPLLKCHSNQGTNIIFMDNDCASIGAAFLSSSTLNLTSNDILPNRIGVGLYNGVIKDLINSRTNFPCSGRHLFQTLVDNQTMLRINLYEGESPLARYCKHISELVIEDIRKTLAGSAKIELKIEIDQNGVLSASAMDIDSNEELPVRVNMDSINCFETIKRSKYALKNVIFSRPDDGSDAELAKKLQDFDYFFDYLMHMYISKNRLKISNDDLDQVKVELEEVINENVPDFILFKLKFHCNIDQLTCDLSILDRLILDIFKTIYQGYGQI</sequence>
<name>A0A3M7P433_BRAPC</name>
<evidence type="ECO:0000313" key="6">
    <source>
        <dbReference type="EMBL" id="RMZ93444.1"/>
    </source>
</evidence>
<comment type="similarity">
    <text evidence="1 4">Belongs to the heat shock protein 70 family.</text>
</comment>
<dbReference type="GO" id="GO:0140662">
    <property type="term" value="F:ATP-dependent protein folding chaperone"/>
    <property type="evidence" value="ECO:0007669"/>
    <property type="project" value="InterPro"/>
</dbReference>
<gene>
    <name evidence="6" type="ORF">BpHYR1_011842</name>
</gene>
<keyword evidence="2 4" id="KW-0547">Nucleotide-binding</keyword>
<reference evidence="6 7" key="1">
    <citation type="journal article" date="2018" name="Sci. Rep.">
        <title>Genomic signatures of local adaptation to the degree of environmental predictability in rotifers.</title>
        <authorList>
            <person name="Franch-Gras L."/>
            <person name="Hahn C."/>
            <person name="Garcia-Roger E.M."/>
            <person name="Carmona M.J."/>
            <person name="Serra M."/>
            <person name="Gomez A."/>
        </authorList>
    </citation>
    <scope>NUCLEOTIDE SEQUENCE [LARGE SCALE GENOMIC DNA]</scope>
    <source>
        <strain evidence="6">HYR1</strain>
    </source>
</reference>
<dbReference type="PANTHER" id="PTHR19375">
    <property type="entry name" value="HEAT SHOCK PROTEIN 70KDA"/>
    <property type="match status" value="1"/>
</dbReference>
<comment type="caution">
    <text evidence="6">The sequence shown here is derived from an EMBL/GenBank/DDBJ whole genome shotgun (WGS) entry which is preliminary data.</text>
</comment>
<organism evidence="6 7">
    <name type="scientific">Brachionus plicatilis</name>
    <name type="common">Marine rotifer</name>
    <name type="synonym">Brachionus muelleri</name>
    <dbReference type="NCBI Taxonomy" id="10195"/>
    <lineage>
        <taxon>Eukaryota</taxon>
        <taxon>Metazoa</taxon>
        <taxon>Spiralia</taxon>
        <taxon>Gnathifera</taxon>
        <taxon>Rotifera</taxon>
        <taxon>Eurotatoria</taxon>
        <taxon>Monogononta</taxon>
        <taxon>Pseudotrocha</taxon>
        <taxon>Ploima</taxon>
        <taxon>Brachionidae</taxon>
        <taxon>Brachionus</taxon>
    </lineage>
</organism>
<dbReference type="InterPro" id="IPR013126">
    <property type="entry name" value="Hsp_70_fam"/>
</dbReference>
<protein>
    <submittedName>
        <fullName evidence="6">Molecular chaperone</fullName>
    </submittedName>
</protein>
<dbReference type="InterPro" id="IPR029047">
    <property type="entry name" value="HSP70_peptide-bd_sf"/>
</dbReference>
<dbReference type="EMBL" id="REGN01013805">
    <property type="protein sequence ID" value="RMZ93444.1"/>
    <property type="molecule type" value="Genomic_DNA"/>
</dbReference>
<dbReference type="Proteomes" id="UP000276133">
    <property type="component" value="Unassembled WGS sequence"/>
</dbReference>
<evidence type="ECO:0000256" key="4">
    <source>
        <dbReference type="RuleBase" id="RU003322"/>
    </source>
</evidence>
<evidence type="ECO:0000256" key="3">
    <source>
        <dbReference type="ARBA" id="ARBA00022840"/>
    </source>
</evidence>
<dbReference type="Gene3D" id="2.60.34.10">
    <property type="entry name" value="Substrate Binding Domain Of DNAk, Chain A, domain 1"/>
    <property type="match status" value="1"/>
</dbReference>
<dbReference type="OrthoDB" id="10383016at2759"/>
<evidence type="ECO:0000256" key="5">
    <source>
        <dbReference type="SAM" id="MobiDB-lite"/>
    </source>
</evidence>
<accession>A0A3M7P433</accession>
<keyword evidence="3 4" id="KW-0067">ATP-binding</keyword>
<evidence type="ECO:0000256" key="2">
    <source>
        <dbReference type="ARBA" id="ARBA00022741"/>
    </source>
</evidence>
<feature type="region of interest" description="Disordered" evidence="5">
    <location>
        <begin position="1"/>
        <end position="26"/>
    </location>
</feature>